<dbReference type="NCBIfam" id="TIGR00305">
    <property type="entry name" value="putative toxin-antitoxin system toxin component, PIN family"/>
    <property type="match status" value="1"/>
</dbReference>
<sequence>MKQKPKVVFDANIYLSAIIFGGNPRHCLELAKKRDIELFTSHAILLEVARNLQNKFTWLEREVKEVIKGIGEFAVLVSPQVAVKVIRTYPQDNKTLEAAQEAKVDYIISGDKKHLLSLKKFKNIEIISAKEFLDLYYKN</sequence>
<evidence type="ECO:0000259" key="1">
    <source>
        <dbReference type="Pfam" id="PF13470"/>
    </source>
</evidence>
<accession>A0A1F5MG57</accession>
<dbReference type="AlphaFoldDB" id="A0A1F5MG57"/>
<organism evidence="2 3">
    <name type="scientific">Candidatus Daviesbacteria bacterium RIFCSPLOWO2_02_FULL_36_7</name>
    <dbReference type="NCBI Taxonomy" id="1797792"/>
    <lineage>
        <taxon>Bacteria</taxon>
        <taxon>Candidatus Daviesiibacteriota</taxon>
    </lineage>
</organism>
<evidence type="ECO:0000313" key="2">
    <source>
        <dbReference type="EMBL" id="OGE64351.1"/>
    </source>
</evidence>
<dbReference type="InterPro" id="IPR002716">
    <property type="entry name" value="PIN_dom"/>
</dbReference>
<dbReference type="InterPro" id="IPR002850">
    <property type="entry name" value="PIN_toxin-like"/>
</dbReference>
<comment type="caution">
    <text evidence="2">The sequence shown here is derived from an EMBL/GenBank/DDBJ whole genome shotgun (WGS) entry which is preliminary data.</text>
</comment>
<protein>
    <submittedName>
        <fullName evidence="2">Putative toxin-antitoxin system toxin component, PIN family</fullName>
    </submittedName>
</protein>
<dbReference type="SUPFAM" id="SSF88723">
    <property type="entry name" value="PIN domain-like"/>
    <property type="match status" value="1"/>
</dbReference>
<dbReference type="InterPro" id="IPR029060">
    <property type="entry name" value="PIN-like_dom_sf"/>
</dbReference>
<dbReference type="PANTHER" id="PTHR34610:SF3">
    <property type="entry name" value="SSL7007 PROTEIN"/>
    <property type="match status" value="1"/>
</dbReference>
<proteinExistence type="predicted"/>
<name>A0A1F5MG57_9BACT</name>
<feature type="domain" description="PIN" evidence="1">
    <location>
        <begin position="6"/>
        <end position="113"/>
    </location>
</feature>
<dbReference type="Proteomes" id="UP000178859">
    <property type="component" value="Unassembled WGS sequence"/>
</dbReference>
<evidence type="ECO:0000313" key="3">
    <source>
        <dbReference type="Proteomes" id="UP000178859"/>
    </source>
</evidence>
<gene>
    <name evidence="2" type="ORF">A3I48_03050</name>
</gene>
<dbReference type="EMBL" id="MFDT01000068">
    <property type="protein sequence ID" value="OGE64351.1"/>
    <property type="molecule type" value="Genomic_DNA"/>
</dbReference>
<dbReference type="PANTHER" id="PTHR34610">
    <property type="entry name" value="SSL7007 PROTEIN"/>
    <property type="match status" value="1"/>
</dbReference>
<dbReference type="Pfam" id="PF13470">
    <property type="entry name" value="PIN_3"/>
    <property type="match status" value="1"/>
</dbReference>
<reference evidence="2 3" key="1">
    <citation type="journal article" date="2016" name="Nat. Commun.">
        <title>Thousands of microbial genomes shed light on interconnected biogeochemical processes in an aquifer system.</title>
        <authorList>
            <person name="Anantharaman K."/>
            <person name="Brown C.T."/>
            <person name="Hug L.A."/>
            <person name="Sharon I."/>
            <person name="Castelle C.J."/>
            <person name="Probst A.J."/>
            <person name="Thomas B.C."/>
            <person name="Singh A."/>
            <person name="Wilkins M.J."/>
            <person name="Karaoz U."/>
            <person name="Brodie E.L."/>
            <person name="Williams K.H."/>
            <person name="Hubbard S.S."/>
            <person name="Banfield J.F."/>
        </authorList>
    </citation>
    <scope>NUCLEOTIDE SEQUENCE [LARGE SCALE GENOMIC DNA]</scope>
</reference>